<organism evidence="2 3">
    <name type="scientific">Prosthecobacter fusiformis</name>
    <dbReference type="NCBI Taxonomy" id="48464"/>
    <lineage>
        <taxon>Bacteria</taxon>
        <taxon>Pseudomonadati</taxon>
        <taxon>Verrucomicrobiota</taxon>
        <taxon>Verrucomicrobiia</taxon>
        <taxon>Verrucomicrobiales</taxon>
        <taxon>Verrucomicrobiaceae</taxon>
        <taxon>Prosthecobacter</taxon>
    </lineage>
</organism>
<feature type="transmembrane region" description="Helical" evidence="1">
    <location>
        <begin position="59"/>
        <end position="88"/>
    </location>
</feature>
<gene>
    <name evidence="2" type="ORF">EI77_02155</name>
</gene>
<dbReference type="AlphaFoldDB" id="A0A4R7S213"/>
<keyword evidence="3" id="KW-1185">Reference proteome</keyword>
<feature type="transmembrane region" description="Helical" evidence="1">
    <location>
        <begin position="94"/>
        <end position="113"/>
    </location>
</feature>
<keyword evidence="1" id="KW-1133">Transmembrane helix</keyword>
<evidence type="ECO:0000313" key="3">
    <source>
        <dbReference type="Proteomes" id="UP000295662"/>
    </source>
</evidence>
<keyword evidence="1" id="KW-0472">Membrane</keyword>
<dbReference type="Proteomes" id="UP000295662">
    <property type="component" value="Unassembled WGS sequence"/>
</dbReference>
<protein>
    <submittedName>
        <fullName evidence="2">Uncharacterized protein</fullName>
    </submittedName>
</protein>
<sequence length="118" mass="12963">MNLLGSPTEVILSAAQTVFGRLVCFYGACLLGMLLPAIPQAILHGDPDMLVGILLHPWILLPVAFISLFLGAGLLTYPLCLAFAIYFIREELSYKWLLVPMALIALDTGFMGLRWRGL</sequence>
<reference evidence="2 3" key="1">
    <citation type="submission" date="2019-03" db="EMBL/GenBank/DDBJ databases">
        <title>Genomic Encyclopedia of Archaeal and Bacterial Type Strains, Phase II (KMG-II): from individual species to whole genera.</title>
        <authorList>
            <person name="Goeker M."/>
        </authorList>
    </citation>
    <scope>NUCLEOTIDE SEQUENCE [LARGE SCALE GENOMIC DNA]</scope>
    <source>
        <strain evidence="2 3">ATCC 25309</strain>
    </source>
</reference>
<comment type="caution">
    <text evidence="2">The sequence shown here is derived from an EMBL/GenBank/DDBJ whole genome shotgun (WGS) entry which is preliminary data.</text>
</comment>
<dbReference type="EMBL" id="SOCA01000003">
    <property type="protein sequence ID" value="TDU71037.1"/>
    <property type="molecule type" value="Genomic_DNA"/>
</dbReference>
<keyword evidence="1" id="KW-0812">Transmembrane</keyword>
<evidence type="ECO:0000256" key="1">
    <source>
        <dbReference type="SAM" id="Phobius"/>
    </source>
</evidence>
<name>A0A4R7S213_9BACT</name>
<evidence type="ECO:0000313" key="2">
    <source>
        <dbReference type="EMBL" id="TDU71037.1"/>
    </source>
</evidence>
<accession>A0A4R7S213</accession>
<proteinExistence type="predicted"/>
<feature type="transmembrane region" description="Helical" evidence="1">
    <location>
        <begin position="18"/>
        <end position="38"/>
    </location>
</feature>